<comment type="caution">
    <text evidence="2">The sequence shown here is derived from an EMBL/GenBank/DDBJ whole genome shotgun (WGS) entry which is preliminary data.</text>
</comment>
<name>A0ABX5FTT2_9BACL</name>
<evidence type="ECO:0000313" key="3">
    <source>
        <dbReference type="Proteomes" id="UP000241645"/>
    </source>
</evidence>
<evidence type="ECO:0000259" key="1">
    <source>
        <dbReference type="Pfam" id="PF13276"/>
    </source>
</evidence>
<evidence type="ECO:0000313" key="2">
    <source>
        <dbReference type="EMBL" id="PSK13024.1"/>
    </source>
</evidence>
<keyword evidence="3" id="KW-1185">Reference proteome</keyword>
<dbReference type="Proteomes" id="UP000241645">
    <property type="component" value="Unassembled WGS sequence"/>
</dbReference>
<gene>
    <name evidence="2" type="ORF">C7R92_06405</name>
</gene>
<dbReference type="PANTHER" id="PTHR46889">
    <property type="entry name" value="TRANSPOSASE INSF FOR INSERTION SEQUENCE IS3B-RELATED"/>
    <property type="match status" value="1"/>
</dbReference>
<protein>
    <recommendedName>
        <fullName evidence="1">HTH-like domain-containing protein</fullName>
    </recommendedName>
</protein>
<dbReference type="InterPro" id="IPR012337">
    <property type="entry name" value="RNaseH-like_sf"/>
</dbReference>
<accession>A0ABX5FTT2</accession>
<dbReference type="EMBL" id="PXZO01000008">
    <property type="protein sequence ID" value="PSK13024.1"/>
    <property type="molecule type" value="Genomic_DNA"/>
</dbReference>
<dbReference type="InterPro" id="IPR050900">
    <property type="entry name" value="Transposase_IS3/IS150/IS904"/>
</dbReference>
<dbReference type="GeneID" id="300272680"/>
<reference evidence="2 3" key="1">
    <citation type="submission" date="2018-03" db="EMBL/GenBank/DDBJ databases">
        <title>Brevisbacillus phylogenomics.</title>
        <authorList>
            <person name="Dunlap C."/>
        </authorList>
    </citation>
    <scope>NUCLEOTIDE SEQUENCE [LARGE SCALE GENOMIC DNA]</scope>
    <source>
        <strain evidence="2 3">NRRL B-41110</strain>
    </source>
</reference>
<feature type="domain" description="HTH-like" evidence="1">
    <location>
        <begin position="2"/>
        <end position="55"/>
    </location>
</feature>
<dbReference type="RefSeq" id="WP_106833600.1">
    <property type="nucleotide sequence ID" value="NZ_JARMEW010000039.1"/>
</dbReference>
<proteinExistence type="predicted"/>
<organism evidence="2 3">
    <name type="scientific">Brevibacillus porteri</name>
    <dbReference type="NCBI Taxonomy" id="2126350"/>
    <lineage>
        <taxon>Bacteria</taxon>
        <taxon>Bacillati</taxon>
        <taxon>Bacillota</taxon>
        <taxon>Bacilli</taxon>
        <taxon>Bacillales</taxon>
        <taxon>Paenibacillaceae</taxon>
        <taxon>Brevibacillus</taxon>
    </lineage>
</organism>
<dbReference type="SUPFAM" id="SSF53098">
    <property type="entry name" value="Ribonuclease H-like"/>
    <property type="match status" value="1"/>
</dbReference>
<dbReference type="PANTHER" id="PTHR46889:SF4">
    <property type="entry name" value="TRANSPOSASE INSO FOR INSERTION SEQUENCE ELEMENT IS911B-RELATED"/>
    <property type="match status" value="1"/>
</dbReference>
<dbReference type="Pfam" id="PF13276">
    <property type="entry name" value="HTH_21"/>
    <property type="match status" value="1"/>
</dbReference>
<sequence>MKEKIRSIYKQRKGIYGYRRIQAEIVRQYGCKVNHKKVLRLMQNLGIKAVIRRSRNDNALVLETFKKAFKTQKDVTGVIVHNDQGHQYTSYHDMLPTVGAQISMSRRGNCLDNS</sequence>
<dbReference type="InterPro" id="IPR025948">
    <property type="entry name" value="HTH-like_dom"/>
</dbReference>